<dbReference type="InterPro" id="IPR009057">
    <property type="entry name" value="Homeodomain-like_sf"/>
</dbReference>
<dbReference type="PANTHER" id="PTHR43280">
    <property type="entry name" value="ARAC-FAMILY TRANSCRIPTIONAL REGULATOR"/>
    <property type="match status" value="1"/>
</dbReference>
<dbReference type="EMBL" id="QGGY01000007">
    <property type="protein sequence ID" value="PWJ75076.1"/>
    <property type="molecule type" value="Genomic_DNA"/>
</dbReference>
<dbReference type="InterPro" id="IPR020449">
    <property type="entry name" value="Tscrpt_reg_AraC-type_HTH"/>
</dbReference>
<gene>
    <name evidence="6" type="ORF">C7383_10783</name>
</gene>
<proteinExistence type="predicted"/>
<organism evidence="6 7">
    <name type="scientific">Murimonas intestini</name>
    <dbReference type="NCBI Taxonomy" id="1337051"/>
    <lineage>
        <taxon>Bacteria</taxon>
        <taxon>Bacillati</taxon>
        <taxon>Bacillota</taxon>
        <taxon>Clostridia</taxon>
        <taxon>Lachnospirales</taxon>
        <taxon>Lachnospiraceae</taxon>
        <taxon>Murimonas</taxon>
    </lineage>
</organism>
<dbReference type="PRINTS" id="PR00032">
    <property type="entry name" value="HTHARAC"/>
</dbReference>
<dbReference type="PANTHER" id="PTHR43280:SF10">
    <property type="entry name" value="REGULATORY PROTEIN POCR"/>
    <property type="match status" value="1"/>
</dbReference>
<evidence type="ECO:0000313" key="6">
    <source>
        <dbReference type="EMBL" id="PWJ75076.1"/>
    </source>
</evidence>
<dbReference type="Gene3D" id="1.10.10.60">
    <property type="entry name" value="Homeodomain-like"/>
    <property type="match status" value="2"/>
</dbReference>
<dbReference type="GO" id="GO:0003700">
    <property type="term" value="F:DNA-binding transcription factor activity"/>
    <property type="evidence" value="ECO:0007669"/>
    <property type="project" value="InterPro"/>
</dbReference>
<protein>
    <submittedName>
        <fullName evidence="6">AraC-like DNA-binding protein</fullName>
    </submittedName>
</protein>
<evidence type="ECO:0000259" key="5">
    <source>
        <dbReference type="PROSITE" id="PS01124"/>
    </source>
</evidence>
<name>A0AB73T383_9FIRM</name>
<dbReference type="SMART" id="SM00342">
    <property type="entry name" value="HTH_ARAC"/>
    <property type="match status" value="1"/>
</dbReference>
<dbReference type="InterPro" id="IPR018060">
    <property type="entry name" value="HTH_AraC"/>
</dbReference>
<dbReference type="AlphaFoldDB" id="A0AB73T383"/>
<dbReference type="GO" id="GO:0043565">
    <property type="term" value="F:sequence-specific DNA binding"/>
    <property type="evidence" value="ECO:0007669"/>
    <property type="project" value="InterPro"/>
</dbReference>
<keyword evidence="2" id="KW-0238">DNA-binding</keyword>
<feature type="domain" description="HTH araC/xylS-type" evidence="5">
    <location>
        <begin position="656"/>
        <end position="755"/>
    </location>
</feature>
<keyword evidence="4" id="KW-1133">Transmembrane helix</keyword>
<comment type="caution">
    <text evidence="6">The sequence shown here is derived from an EMBL/GenBank/DDBJ whole genome shotgun (WGS) entry which is preliminary data.</text>
</comment>
<keyword evidence="4" id="KW-0812">Transmembrane</keyword>
<accession>A0AB73T383</accession>
<keyword evidence="7" id="KW-1185">Reference proteome</keyword>
<feature type="transmembrane region" description="Helical" evidence="4">
    <location>
        <begin position="7"/>
        <end position="31"/>
    </location>
</feature>
<dbReference type="RefSeq" id="WP_109626834.1">
    <property type="nucleotide sequence ID" value="NZ_JANKBI010000007.1"/>
</dbReference>
<keyword evidence="3" id="KW-0804">Transcription</keyword>
<dbReference type="Gene3D" id="3.30.450.20">
    <property type="entry name" value="PAS domain"/>
    <property type="match status" value="1"/>
</dbReference>
<dbReference type="Proteomes" id="UP000245412">
    <property type="component" value="Unassembled WGS sequence"/>
</dbReference>
<evidence type="ECO:0000256" key="2">
    <source>
        <dbReference type="ARBA" id="ARBA00023125"/>
    </source>
</evidence>
<dbReference type="SUPFAM" id="SSF46689">
    <property type="entry name" value="Homeodomain-like"/>
    <property type="match status" value="1"/>
</dbReference>
<reference evidence="6 7" key="1">
    <citation type="submission" date="2018-05" db="EMBL/GenBank/DDBJ databases">
        <authorList>
            <person name="Goeker M."/>
            <person name="Huntemann M."/>
            <person name="Clum A."/>
            <person name="Pillay M."/>
            <person name="Palaniappan K."/>
            <person name="Varghese N."/>
            <person name="Mikhailova N."/>
            <person name="Stamatis D."/>
            <person name="Reddy T."/>
            <person name="Daum C."/>
            <person name="Shapiro N."/>
            <person name="Ivanova N."/>
            <person name="Kyrpides N."/>
            <person name="Woyke T."/>
        </authorList>
    </citation>
    <scope>NUCLEOTIDE SEQUENCE [LARGE SCALE GENOMIC DNA]</scope>
    <source>
        <strain evidence="6 7">DSM 26524</strain>
    </source>
</reference>
<evidence type="ECO:0000256" key="3">
    <source>
        <dbReference type="ARBA" id="ARBA00023163"/>
    </source>
</evidence>
<keyword evidence="4" id="KW-0472">Membrane</keyword>
<dbReference type="PROSITE" id="PS01124">
    <property type="entry name" value="HTH_ARAC_FAMILY_2"/>
    <property type="match status" value="1"/>
</dbReference>
<keyword evidence="1" id="KW-0805">Transcription regulation</keyword>
<evidence type="ECO:0000256" key="1">
    <source>
        <dbReference type="ARBA" id="ARBA00023015"/>
    </source>
</evidence>
<evidence type="ECO:0000256" key="4">
    <source>
        <dbReference type="SAM" id="Phobius"/>
    </source>
</evidence>
<dbReference type="Pfam" id="PF12833">
    <property type="entry name" value="HTH_18"/>
    <property type="match status" value="1"/>
</dbReference>
<evidence type="ECO:0000313" key="7">
    <source>
        <dbReference type="Proteomes" id="UP000245412"/>
    </source>
</evidence>
<sequence length="759" mass="87349">MIKKYGILLQFFVSFFVVLLIPTVIFIYSYFYASNLVYGELEDKNRALLQSACKTVDAYLRESDSFFNTLQLQTEVKKMSMVESLKTDRSSVSSISDFKDFLSAYRYRNELIDQIYFYFGRSDIIACADDVYTDSNFFYRGFFSIEGMDYGVWLDMLENVSYAGYYRTMLIGGGTDKNDEEKERKIVCIRNVFPYKSDGSNVSAMMLIREKKLMDMLIPLSESESGFAAILNRDNSLLAATDWKYNFPIEEISQGSNEFTIGEEKVFAFVEQSGYNGWKYIVALPQKEVFLKVDNLKSIYILAGALAILMGLGFSVRFSLRYGRPITDSLNRMKESLGEYDRPMNLTSLFEQTKKLITAEQDKNKRLEDSLPYLKRDYINSLLQGNGMKKPVMELGKQVGISFEYPYFYVMIFNIESVTKEMDFYEIEQSKTAIKQAILSIKQHVLFYESSLNRLEIIWNLPDNGPELYDQIDVWIKPALQEFNDRTDLLVQAAGGTIAGKIEDIGRSYKQAQEALRYGILEPDQNYIRYRELNISNEVSVISYEKASRLIGLILQGNTEEALEWVSTLWEKTVSQTNVSRPHLKYLLDNFRSLLFEAASRIAPEADPDKKFRDEVIAIDRLSTTSQRYAAILKCTEMISDSVKVKKQESANTLAQKIAAWLQENYTDSSISLKMTADTFGLSEPYLSQFFSKQMGINFSAYIEDLRLEKGIEYLRTTGKTINEIAELIGYNSSSVFRNALKRRYGASPNQFRNDMKKE</sequence>